<dbReference type="SUPFAM" id="SSF56003">
    <property type="entry name" value="Molybdenum cofactor-binding domain"/>
    <property type="match status" value="1"/>
</dbReference>
<gene>
    <name evidence="2" type="primary">XDH1_9</name>
    <name evidence="2" type="ORF">PIB30_041696</name>
</gene>
<protein>
    <submittedName>
        <fullName evidence="2">Xylitol dehydrogenase</fullName>
    </submittedName>
</protein>
<dbReference type="InterPro" id="IPR046867">
    <property type="entry name" value="AldOxase/xan_DH_MoCoBD2"/>
</dbReference>
<dbReference type="Gene3D" id="3.30.365.10">
    <property type="entry name" value="Aldehyde oxidase/xanthine dehydrogenase, molybdopterin binding domain"/>
    <property type="match status" value="1"/>
</dbReference>
<feature type="domain" description="Aldehyde oxidase/xanthine dehydrogenase second molybdopterin binding" evidence="1">
    <location>
        <begin position="9"/>
        <end position="111"/>
    </location>
</feature>
<evidence type="ECO:0000313" key="3">
    <source>
        <dbReference type="Proteomes" id="UP001341840"/>
    </source>
</evidence>
<dbReference type="InterPro" id="IPR016208">
    <property type="entry name" value="Ald_Oxase/xanthine_DH-like"/>
</dbReference>
<evidence type="ECO:0000259" key="1">
    <source>
        <dbReference type="Pfam" id="PF20256"/>
    </source>
</evidence>
<accession>A0ABU6VE15</accession>
<dbReference type="Proteomes" id="UP001341840">
    <property type="component" value="Unassembled WGS sequence"/>
</dbReference>
<keyword evidence="3" id="KW-1185">Reference proteome</keyword>
<dbReference type="Pfam" id="PF20256">
    <property type="entry name" value="MoCoBD_2"/>
    <property type="match status" value="1"/>
</dbReference>
<reference evidence="2 3" key="1">
    <citation type="journal article" date="2023" name="Plants (Basel)">
        <title>Bridging the Gap: Combining Genomics and Transcriptomics Approaches to Understand Stylosanthes scabra, an Orphan Legume from the Brazilian Caatinga.</title>
        <authorList>
            <person name="Ferreira-Neto J.R.C."/>
            <person name="da Silva M.D."/>
            <person name="Binneck E."/>
            <person name="de Melo N.F."/>
            <person name="da Silva R.H."/>
            <person name="de Melo A.L.T.M."/>
            <person name="Pandolfi V."/>
            <person name="Bustamante F.O."/>
            <person name="Brasileiro-Vidal A.C."/>
            <person name="Benko-Iseppon A.M."/>
        </authorList>
    </citation>
    <scope>NUCLEOTIDE SEQUENCE [LARGE SCALE GENOMIC DNA]</scope>
    <source>
        <tissue evidence="2">Leaves</tissue>
    </source>
</reference>
<dbReference type="PANTHER" id="PTHR45444:SF3">
    <property type="entry name" value="XANTHINE DEHYDROGENASE"/>
    <property type="match status" value="1"/>
</dbReference>
<sequence length="200" mass="21988">MDFILHLIGFDWKTGKGKPYRCFTYGAAFSEVEIDTLTGDFHTRVASIIMDLGFSLNPAIDVDPRSFYARFGLVALEEPKWGDGAHKWIPPSCLYTSGPGAYKIPSINDVPLKFNVSLLKGHPNIKAIHSSKAVGEPPFFLASAVFLAIKDTIAAARLEVGCSDWFPLDNPATPERIRMACLDDITSSLINSDFHPKLSV</sequence>
<dbReference type="InterPro" id="IPR037165">
    <property type="entry name" value="AldOxase/xan_DH_Mopterin-bd_sf"/>
</dbReference>
<evidence type="ECO:0000313" key="2">
    <source>
        <dbReference type="EMBL" id="MED6171546.1"/>
    </source>
</evidence>
<proteinExistence type="predicted"/>
<organism evidence="2 3">
    <name type="scientific">Stylosanthes scabra</name>
    <dbReference type="NCBI Taxonomy" id="79078"/>
    <lineage>
        <taxon>Eukaryota</taxon>
        <taxon>Viridiplantae</taxon>
        <taxon>Streptophyta</taxon>
        <taxon>Embryophyta</taxon>
        <taxon>Tracheophyta</taxon>
        <taxon>Spermatophyta</taxon>
        <taxon>Magnoliopsida</taxon>
        <taxon>eudicotyledons</taxon>
        <taxon>Gunneridae</taxon>
        <taxon>Pentapetalae</taxon>
        <taxon>rosids</taxon>
        <taxon>fabids</taxon>
        <taxon>Fabales</taxon>
        <taxon>Fabaceae</taxon>
        <taxon>Papilionoideae</taxon>
        <taxon>50 kb inversion clade</taxon>
        <taxon>dalbergioids sensu lato</taxon>
        <taxon>Dalbergieae</taxon>
        <taxon>Pterocarpus clade</taxon>
        <taxon>Stylosanthes</taxon>
    </lineage>
</organism>
<comment type="caution">
    <text evidence="2">The sequence shown here is derived from an EMBL/GenBank/DDBJ whole genome shotgun (WGS) entry which is preliminary data.</text>
</comment>
<dbReference type="PANTHER" id="PTHR45444">
    <property type="entry name" value="XANTHINE DEHYDROGENASE"/>
    <property type="match status" value="1"/>
</dbReference>
<dbReference type="EMBL" id="JASCZI010151267">
    <property type="protein sequence ID" value="MED6171546.1"/>
    <property type="molecule type" value="Genomic_DNA"/>
</dbReference>
<name>A0ABU6VE15_9FABA</name>